<dbReference type="EMBL" id="PYFT01000001">
    <property type="protein sequence ID" value="PSR55366.1"/>
    <property type="molecule type" value="Genomic_DNA"/>
</dbReference>
<organism evidence="1 2">
    <name type="scientific">Adhaeribacter arboris</name>
    <dbReference type="NCBI Taxonomy" id="2072846"/>
    <lineage>
        <taxon>Bacteria</taxon>
        <taxon>Pseudomonadati</taxon>
        <taxon>Bacteroidota</taxon>
        <taxon>Cytophagia</taxon>
        <taxon>Cytophagales</taxon>
        <taxon>Hymenobacteraceae</taxon>
        <taxon>Adhaeribacter</taxon>
    </lineage>
</organism>
<proteinExistence type="predicted"/>
<name>A0A2T2YIP0_9BACT</name>
<dbReference type="Pfam" id="PF04255">
    <property type="entry name" value="DUF433"/>
    <property type="match status" value="1"/>
</dbReference>
<dbReference type="SUPFAM" id="SSF46689">
    <property type="entry name" value="Homeodomain-like"/>
    <property type="match status" value="1"/>
</dbReference>
<dbReference type="PANTHER" id="PTHR34849">
    <property type="entry name" value="SSL5025 PROTEIN"/>
    <property type="match status" value="1"/>
</dbReference>
<dbReference type="RefSeq" id="WP_106931545.1">
    <property type="nucleotide sequence ID" value="NZ_PYFT01000001.1"/>
</dbReference>
<evidence type="ECO:0000313" key="2">
    <source>
        <dbReference type="Proteomes" id="UP000240357"/>
    </source>
</evidence>
<comment type="caution">
    <text evidence="1">The sequence shown here is derived from an EMBL/GenBank/DDBJ whole genome shotgun (WGS) entry which is preliminary data.</text>
</comment>
<dbReference type="PANTHER" id="PTHR34849:SF3">
    <property type="entry name" value="SSR2962 PROTEIN"/>
    <property type="match status" value="1"/>
</dbReference>
<reference evidence="1 2" key="1">
    <citation type="submission" date="2018-03" db="EMBL/GenBank/DDBJ databases">
        <title>Adhaeribacter sp. HMF7605 Genome sequencing and assembly.</title>
        <authorList>
            <person name="Kang H."/>
            <person name="Kang J."/>
            <person name="Cha I."/>
            <person name="Kim H."/>
            <person name="Joh K."/>
        </authorList>
    </citation>
    <scope>NUCLEOTIDE SEQUENCE [LARGE SCALE GENOMIC DNA]</scope>
    <source>
        <strain evidence="1 2">HMF7605</strain>
    </source>
</reference>
<dbReference type="AlphaFoldDB" id="A0A2T2YIP0"/>
<evidence type="ECO:0000313" key="1">
    <source>
        <dbReference type="EMBL" id="PSR55366.1"/>
    </source>
</evidence>
<protein>
    <submittedName>
        <fullName evidence="1">DUF433 domain-containing protein</fullName>
    </submittedName>
</protein>
<dbReference type="InterPro" id="IPR007367">
    <property type="entry name" value="DUF433"/>
</dbReference>
<sequence length="80" mass="8940">MTNIKDYINIDQEILGGQPVFKGTRVPIETLFLHLEKGVSLDEFLEDFPTVSKEQAISVLGIAEKIMTSKNIEKLYEAAA</sequence>
<keyword evidence="2" id="KW-1185">Reference proteome</keyword>
<dbReference type="Proteomes" id="UP000240357">
    <property type="component" value="Unassembled WGS sequence"/>
</dbReference>
<dbReference type="OrthoDB" id="9809529at2"/>
<dbReference type="Gene3D" id="1.10.10.10">
    <property type="entry name" value="Winged helix-like DNA-binding domain superfamily/Winged helix DNA-binding domain"/>
    <property type="match status" value="1"/>
</dbReference>
<gene>
    <name evidence="1" type="ORF">AHMF7605_18570</name>
</gene>
<accession>A0A2T2YIP0</accession>
<dbReference type="InterPro" id="IPR036388">
    <property type="entry name" value="WH-like_DNA-bd_sf"/>
</dbReference>
<dbReference type="InterPro" id="IPR009057">
    <property type="entry name" value="Homeodomain-like_sf"/>
</dbReference>